<dbReference type="InterPro" id="IPR036097">
    <property type="entry name" value="HisK_dim/P_sf"/>
</dbReference>
<comment type="caution">
    <text evidence="9">The sequence shown here is derived from an EMBL/GenBank/DDBJ whole genome shotgun (WGS) entry which is preliminary data.</text>
</comment>
<dbReference type="InterPro" id="IPR003661">
    <property type="entry name" value="HisK_dim/P_dom"/>
</dbReference>
<feature type="domain" description="Histidine kinase" evidence="6">
    <location>
        <begin position="554"/>
        <end position="770"/>
    </location>
</feature>
<protein>
    <recommendedName>
        <fullName evidence="2">histidine kinase</fullName>
        <ecNumber evidence="2">2.7.13.3</ecNumber>
    </recommendedName>
</protein>
<evidence type="ECO:0000259" key="7">
    <source>
        <dbReference type="PROSITE" id="PS50112"/>
    </source>
</evidence>
<reference evidence="9 10" key="1">
    <citation type="submission" date="2021-02" db="EMBL/GenBank/DDBJ databases">
        <title>Leptospira ainlahdjerensis sp. nov., Leptospira ainazelensis sp. nov., Leptospira abararensis sp. nov. and Leptospira chreensis sp. nov., four new species isolated from water sources in Algeria.</title>
        <authorList>
            <person name="Amara Korba A."/>
            <person name="Kainiu M."/>
            <person name="Vincent A.T."/>
            <person name="Mariet J.-F."/>
            <person name="Veyrier F.J."/>
            <person name="Goarant C."/>
            <person name="Picardeau M."/>
        </authorList>
    </citation>
    <scope>NUCLEOTIDE SEQUENCE [LARGE SCALE GENOMIC DNA]</scope>
    <source>
        <strain evidence="9 10">201903070</strain>
    </source>
</reference>
<dbReference type="InterPro" id="IPR005467">
    <property type="entry name" value="His_kinase_dom"/>
</dbReference>
<dbReference type="CDD" id="cd00130">
    <property type="entry name" value="PAS"/>
    <property type="match status" value="2"/>
</dbReference>
<dbReference type="PANTHER" id="PTHR43304">
    <property type="entry name" value="PHYTOCHROME-LIKE PROTEIN CPH1"/>
    <property type="match status" value="1"/>
</dbReference>
<dbReference type="PRINTS" id="PR00344">
    <property type="entry name" value="BCTRLSENSOR"/>
</dbReference>
<evidence type="ECO:0000256" key="5">
    <source>
        <dbReference type="ARBA" id="ARBA00022777"/>
    </source>
</evidence>
<dbReference type="Proteomes" id="UP000724686">
    <property type="component" value="Unassembled WGS sequence"/>
</dbReference>
<proteinExistence type="predicted"/>
<dbReference type="InterPro" id="IPR004358">
    <property type="entry name" value="Sig_transdc_His_kin-like_C"/>
</dbReference>
<dbReference type="SUPFAM" id="SSF55874">
    <property type="entry name" value="ATPase domain of HSP90 chaperone/DNA topoisomerase II/histidine kinase"/>
    <property type="match status" value="1"/>
</dbReference>
<dbReference type="Pfam" id="PF00512">
    <property type="entry name" value="HisKA"/>
    <property type="match status" value="1"/>
</dbReference>
<dbReference type="Pfam" id="PF02518">
    <property type="entry name" value="HATPase_c"/>
    <property type="match status" value="1"/>
</dbReference>
<dbReference type="PROSITE" id="PS50113">
    <property type="entry name" value="PAC"/>
    <property type="match status" value="2"/>
</dbReference>
<feature type="domain" description="PAS" evidence="7">
    <location>
        <begin position="139"/>
        <end position="212"/>
    </location>
</feature>
<dbReference type="InterPro" id="IPR003594">
    <property type="entry name" value="HATPase_dom"/>
</dbReference>
<evidence type="ECO:0000256" key="3">
    <source>
        <dbReference type="ARBA" id="ARBA00022553"/>
    </source>
</evidence>
<dbReference type="InterPro" id="IPR000700">
    <property type="entry name" value="PAS-assoc_C"/>
</dbReference>
<dbReference type="Pfam" id="PF13426">
    <property type="entry name" value="PAS_9"/>
    <property type="match status" value="1"/>
</dbReference>
<dbReference type="CDD" id="cd00082">
    <property type="entry name" value="HisKA"/>
    <property type="match status" value="1"/>
</dbReference>
<dbReference type="NCBIfam" id="TIGR00229">
    <property type="entry name" value="sensory_box"/>
    <property type="match status" value="3"/>
</dbReference>
<dbReference type="SMART" id="SM00388">
    <property type="entry name" value="HisKA"/>
    <property type="match status" value="1"/>
</dbReference>
<name>A0ABS2UGA4_9LEPT</name>
<dbReference type="EMBL" id="JAFFPU010000075">
    <property type="protein sequence ID" value="MBM9579391.1"/>
    <property type="molecule type" value="Genomic_DNA"/>
</dbReference>
<keyword evidence="10" id="KW-1185">Reference proteome</keyword>
<dbReference type="PROSITE" id="PS50109">
    <property type="entry name" value="HIS_KIN"/>
    <property type="match status" value="1"/>
</dbReference>
<dbReference type="InterPro" id="IPR013655">
    <property type="entry name" value="PAS_fold_3"/>
</dbReference>
<dbReference type="InterPro" id="IPR052162">
    <property type="entry name" value="Sensor_kinase/Photoreceptor"/>
</dbReference>
<dbReference type="InterPro" id="IPR001610">
    <property type="entry name" value="PAC"/>
</dbReference>
<gene>
    <name evidence="9" type="ORF">JWG45_19805</name>
</gene>
<keyword evidence="4" id="KW-0808">Transferase</keyword>
<dbReference type="InterPro" id="IPR035965">
    <property type="entry name" value="PAS-like_dom_sf"/>
</dbReference>
<accession>A0ABS2UGA4</accession>
<dbReference type="SMART" id="SM00091">
    <property type="entry name" value="PAS"/>
    <property type="match status" value="4"/>
</dbReference>
<evidence type="ECO:0000256" key="2">
    <source>
        <dbReference type="ARBA" id="ARBA00012438"/>
    </source>
</evidence>
<dbReference type="Pfam" id="PF08448">
    <property type="entry name" value="PAS_4"/>
    <property type="match status" value="1"/>
</dbReference>
<organism evidence="9 10">
    <name type="scientific">Leptospira ainlahdjerensis</name>
    <dbReference type="NCBI Taxonomy" id="2810033"/>
    <lineage>
        <taxon>Bacteria</taxon>
        <taxon>Pseudomonadati</taxon>
        <taxon>Spirochaetota</taxon>
        <taxon>Spirochaetia</taxon>
        <taxon>Leptospirales</taxon>
        <taxon>Leptospiraceae</taxon>
        <taxon>Leptospira</taxon>
    </lineage>
</organism>
<keyword evidence="3" id="KW-0597">Phosphoprotein</keyword>
<feature type="domain" description="PAC" evidence="8">
    <location>
        <begin position="86"/>
        <end position="138"/>
    </location>
</feature>
<dbReference type="PROSITE" id="PS50112">
    <property type="entry name" value="PAS"/>
    <property type="match status" value="1"/>
</dbReference>
<dbReference type="InterPro" id="IPR000014">
    <property type="entry name" value="PAS"/>
</dbReference>
<dbReference type="SMART" id="SM00086">
    <property type="entry name" value="PAC"/>
    <property type="match status" value="3"/>
</dbReference>
<keyword evidence="5 9" id="KW-0418">Kinase</keyword>
<dbReference type="PANTHER" id="PTHR43304:SF1">
    <property type="entry name" value="PAC DOMAIN-CONTAINING PROTEIN"/>
    <property type="match status" value="1"/>
</dbReference>
<evidence type="ECO:0000256" key="1">
    <source>
        <dbReference type="ARBA" id="ARBA00000085"/>
    </source>
</evidence>
<dbReference type="SUPFAM" id="SSF47384">
    <property type="entry name" value="Homodimeric domain of signal transducing histidine kinase"/>
    <property type="match status" value="1"/>
</dbReference>
<dbReference type="InterPro" id="IPR013656">
    <property type="entry name" value="PAS_4"/>
</dbReference>
<evidence type="ECO:0000256" key="4">
    <source>
        <dbReference type="ARBA" id="ARBA00022679"/>
    </source>
</evidence>
<feature type="domain" description="PAC" evidence="8">
    <location>
        <begin position="215"/>
        <end position="267"/>
    </location>
</feature>
<dbReference type="GO" id="GO:0016301">
    <property type="term" value="F:kinase activity"/>
    <property type="evidence" value="ECO:0007669"/>
    <property type="project" value="UniProtKB-KW"/>
</dbReference>
<evidence type="ECO:0000313" key="10">
    <source>
        <dbReference type="Proteomes" id="UP000724686"/>
    </source>
</evidence>
<dbReference type="Pfam" id="PF08447">
    <property type="entry name" value="PAS_3"/>
    <property type="match status" value="1"/>
</dbReference>
<dbReference type="Gene3D" id="3.30.450.20">
    <property type="entry name" value="PAS domain"/>
    <property type="match status" value="4"/>
</dbReference>
<comment type="catalytic activity">
    <reaction evidence="1">
        <text>ATP + protein L-histidine = ADP + protein N-phospho-L-histidine.</text>
        <dbReference type="EC" id="2.7.13.3"/>
    </reaction>
</comment>
<dbReference type="InterPro" id="IPR036890">
    <property type="entry name" value="HATPase_C_sf"/>
</dbReference>
<dbReference type="Gene3D" id="3.30.565.10">
    <property type="entry name" value="Histidine kinase-like ATPase, C-terminal domain"/>
    <property type="match status" value="1"/>
</dbReference>
<evidence type="ECO:0000259" key="8">
    <source>
        <dbReference type="PROSITE" id="PS50113"/>
    </source>
</evidence>
<evidence type="ECO:0000313" key="9">
    <source>
        <dbReference type="EMBL" id="MBM9579391.1"/>
    </source>
</evidence>
<dbReference type="EC" id="2.7.13.3" evidence="2"/>
<dbReference type="SMART" id="SM00387">
    <property type="entry name" value="HATPase_c"/>
    <property type="match status" value="1"/>
</dbReference>
<sequence length="770" mass="88415">MNPKNSTIIGNVFSPESSEILDHLPILICKFLPDTTLTYINQSCCITFGKTKQQLYAARWINFLSEPARNKIYEILKKVKNTLTPESHSYKIRNVEGIFLNVEWKVYPVIDTHNQFQGYLAVGTDKTKEVTAESNVKEKEDLLKKVLGTIDDLIWSADAKQNIPLFVSEAARKIYGVDPEEFAKDNGLWARMAHPEDQNIIQHKLQELSSGTRFVEVEYRVVKRNGEIIHLCDRSWVVLDEEGKPDRFEGIARDITREKQLQGEMEKIRSTIHSIIGNTNDPIWSVDKNYRLTYFNEAMRKRYEKLSGIQIEKGMSLEEIAPNPEQSGLFRKLFERAFQNEQFIHDHEMDGRILELSFNPIKKEEEIAGVAVFCKDITDRMAMAEKLARSEANLRILIENTEDSILSIDREYKILVINRSFQKLIHQLYDIDLKAGENIVEQFDSEMSKYWKDIYKETFSGKSIRRELEIKIENETSNHYEILTYPILSDSVSSNLRFQKEEIPRISDVMFDGHSFREGTVSGATVYIRDITERKIYEQKTINSIKTKDRLLAAVAHDLKNPISGILSLTEFIKDQTTDQNNIELLNMMLRAGSKSLNIIQELLQIAEMGNESYRLKLEKANLNHLVEALVKQNVTEAEKNGIKLYTNLGTDPIPVQIELLKFQRVLENLISNSLKFTKEGGEILIRSYVENNNAIIEVEDSGIGIPIGLQPLIFEQFTRAKRQGLKGEETTGLGMSIVKVIVELHKGKIRMESQEGVGTKFIIELPLDL</sequence>
<dbReference type="Gene3D" id="1.10.287.130">
    <property type="match status" value="1"/>
</dbReference>
<evidence type="ECO:0000259" key="6">
    <source>
        <dbReference type="PROSITE" id="PS50109"/>
    </source>
</evidence>
<dbReference type="SUPFAM" id="SSF55785">
    <property type="entry name" value="PYP-like sensor domain (PAS domain)"/>
    <property type="match status" value="4"/>
</dbReference>